<evidence type="ECO:0000313" key="3">
    <source>
        <dbReference type="EMBL" id="CAG5127282.1"/>
    </source>
</evidence>
<dbReference type="OrthoDB" id="6162280at2759"/>
<sequence>MPECRRDQTRFIVFLAVMMTVETAVIFAIMHWEHKNAEHQAQERLSRQRAEHATPHLLHRDEKPSYNQQRISDKRRNKQTWKHKNKYKSTDSHTGLLKNKTVKT</sequence>
<organism evidence="3 4">
    <name type="scientific">Candidula unifasciata</name>
    <dbReference type="NCBI Taxonomy" id="100452"/>
    <lineage>
        <taxon>Eukaryota</taxon>
        <taxon>Metazoa</taxon>
        <taxon>Spiralia</taxon>
        <taxon>Lophotrochozoa</taxon>
        <taxon>Mollusca</taxon>
        <taxon>Gastropoda</taxon>
        <taxon>Heterobranchia</taxon>
        <taxon>Euthyneura</taxon>
        <taxon>Panpulmonata</taxon>
        <taxon>Eupulmonata</taxon>
        <taxon>Stylommatophora</taxon>
        <taxon>Helicina</taxon>
        <taxon>Helicoidea</taxon>
        <taxon>Geomitridae</taxon>
        <taxon>Candidula</taxon>
    </lineage>
</organism>
<feature type="region of interest" description="Disordered" evidence="1">
    <location>
        <begin position="38"/>
        <end position="104"/>
    </location>
</feature>
<keyword evidence="2" id="KW-1133">Transmembrane helix</keyword>
<accession>A0A8S3ZJE9</accession>
<keyword evidence="2" id="KW-0472">Membrane</keyword>
<feature type="compositionally biased region" description="Basic and acidic residues" evidence="1">
    <location>
        <begin position="38"/>
        <end position="64"/>
    </location>
</feature>
<protein>
    <submittedName>
        <fullName evidence="3">Uncharacterized protein</fullName>
    </submittedName>
</protein>
<name>A0A8S3ZJE9_9EUPU</name>
<keyword evidence="4" id="KW-1185">Reference proteome</keyword>
<dbReference type="AlphaFoldDB" id="A0A8S3ZJE9"/>
<gene>
    <name evidence="3" type="ORF">CUNI_LOCUS12840</name>
</gene>
<evidence type="ECO:0000313" key="4">
    <source>
        <dbReference type="Proteomes" id="UP000678393"/>
    </source>
</evidence>
<feature type="transmembrane region" description="Helical" evidence="2">
    <location>
        <begin position="12"/>
        <end position="32"/>
    </location>
</feature>
<proteinExistence type="predicted"/>
<reference evidence="3" key="1">
    <citation type="submission" date="2021-04" db="EMBL/GenBank/DDBJ databases">
        <authorList>
            <consortium name="Molecular Ecology Group"/>
        </authorList>
    </citation>
    <scope>NUCLEOTIDE SEQUENCE</scope>
</reference>
<feature type="compositionally biased region" description="Basic residues" evidence="1">
    <location>
        <begin position="73"/>
        <end position="87"/>
    </location>
</feature>
<dbReference type="EMBL" id="CAJHNH020002635">
    <property type="protein sequence ID" value="CAG5127282.1"/>
    <property type="molecule type" value="Genomic_DNA"/>
</dbReference>
<dbReference type="Proteomes" id="UP000678393">
    <property type="component" value="Unassembled WGS sequence"/>
</dbReference>
<keyword evidence="2" id="KW-0812">Transmembrane</keyword>
<comment type="caution">
    <text evidence="3">The sequence shown here is derived from an EMBL/GenBank/DDBJ whole genome shotgun (WGS) entry which is preliminary data.</text>
</comment>
<evidence type="ECO:0000256" key="2">
    <source>
        <dbReference type="SAM" id="Phobius"/>
    </source>
</evidence>
<evidence type="ECO:0000256" key="1">
    <source>
        <dbReference type="SAM" id="MobiDB-lite"/>
    </source>
</evidence>